<evidence type="ECO:0000313" key="2">
    <source>
        <dbReference type="Proteomes" id="UP001166402"/>
    </source>
</evidence>
<dbReference type="RefSeq" id="WP_209452721.1">
    <property type="nucleotide sequence ID" value="NZ_JAGGLT010000002.1"/>
</dbReference>
<dbReference type="Proteomes" id="UP001166402">
    <property type="component" value="Unassembled WGS sequence"/>
</dbReference>
<keyword evidence="2" id="KW-1185">Reference proteome</keyword>
<protein>
    <submittedName>
        <fullName evidence="1">Uncharacterized protein</fullName>
    </submittedName>
</protein>
<proteinExistence type="predicted"/>
<accession>A0ABS4NAQ2</accession>
<gene>
    <name evidence="1" type="ORF">J2Z80_000239</name>
</gene>
<organism evidence="1 2">
    <name type="scientific">Thermoanaerobacterium butyriciformans</name>
    <dbReference type="NCBI Taxonomy" id="1702242"/>
    <lineage>
        <taxon>Bacteria</taxon>
        <taxon>Bacillati</taxon>
        <taxon>Bacillota</taxon>
        <taxon>Clostridia</taxon>
        <taxon>Thermoanaerobacterales</taxon>
        <taxon>Thermoanaerobacteraceae</taxon>
        <taxon>Thermoanaerobacterium</taxon>
    </lineage>
</organism>
<evidence type="ECO:0000313" key="1">
    <source>
        <dbReference type="EMBL" id="MBP2070741.1"/>
    </source>
</evidence>
<sequence length="76" mass="8665">MLTKIQVSGTIKGEIDMMEAIKLKKKKKASKKKVNKIFKFKDKPTPIIQYSELGFPVICGGGKSMREMYEEERIGL</sequence>
<name>A0ABS4NAQ2_9THEO</name>
<reference evidence="1" key="1">
    <citation type="submission" date="2021-03" db="EMBL/GenBank/DDBJ databases">
        <title>Genomic Encyclopedia of Type Strains, Phase IV (KMG-IV): sequencing the most valuable type-strain genomes for metagenomic binning, comparative biology and taxonomic classification.</title>
        <authorList>
            <person name="Goeker M."/>
        </authorList>
    </citation>
    <scope>NUCLEOTIDE SEQUENCE</scope>
    <source>
        <strain evidence="1">DSM 101588</strain>
    </source>
</reference>
<dbReference type="EMBL" id="JAGGLT010000002">
    <property type="protein sequence ID" value="MBP2070741.1"/>
    <property type="molecule type" value="Genomic_DNA"/>
</dbReference>
<comment type="caution">
    <text evidence="1">The sequence shown here is derived from an EMBL/GenBank/DDBJ whole genome shotgun (WGS) entry which is preliminary data.</text>
</comment>